<dbReference type="RefSeq" id="WP_193498199.1">
    <property type="nucleotide sequence ID" value="NZ_CP063169.1"/>
</dbReference>
<evidence type="ECO:0000259" key="2">
    <source>
        <dbReference type="Pfam" id="PF25275"/>
    </source>
</evidence>
<dbReference type="Proteomes" id="UP000593758">
    <property type="component" value="Chromosome"/>
</dbReference>
<feature type="domain" description="Alpha-galactosidase NEW3" evidence="1">
    <location>
        <begin position="1369"/>
        <end position="1415"/>
    </location>
</feature>
<evidence type="ECO:0000313" key="3">
    <source>
        <dbReference type="EMBL" id="QOR71541.1"/>
    </source>
</evidence>
<dbReference type="Gene3D" id="2.60.40.10">
    <property type="entry name" value="Immunoglobulins"/>
    <property type="match status" value="1"/>
</dbReference>
<dbReference type="Pfam" id="PF25275">
    <property type="entry name" value="Golvesin_C"/>
    <property type="match status" value="2"/>
</dbReference>
<dbReference type="InterPro" id="IPR006311">
    <property type="entry name" value="TAT_signal"/>
</dbReference>
<dbReference type="KEGG" id="halt:IM660_04420"/>
<dbReference type="InterPro" id="IPR018905">
    <property type="entry name" value="A-galactase_NEW3"/>
</dbReference>
<keyword evidence="4" id="KW-1185">Reference proteome</keyword>
<reference evidence="3 4" key="1">
    <citation type="submission" date="2020-10" db="EMBL/GenBank/DDBJ databases">
        <title>Haloactinobacterium sp. RN3S43, a bacterium isolated from saline soil.</title>
        <authorList>
            <person name="Sun J.-Q."/>
        </authorList>
    </citation>
    <scope>NUCLEOTIDE SEQUENCE [LARGE SCALE GENOMIC DNA]</scope>
    <source>
        <strain evidence="3 4">RN3S43</strain>
    </source>
</reference>
<dbReference type="PROSITE" id="PS51318">
    <property type="entry name" value="TAT"/>
    <property type="match status" value="1"/>
</dbReference>
<feature type="domain" description="Golvesin/Xly CBD-like" evidence="2">
    <location>
        <begin position="1446"/>
        <end position="1551"/>
    </location>
</feature>
<evidence type="ECO:0000259" key="1">
    <source>
        <dbReference type="Pfam" id="PF10633"/>
    </source>
</evidence>
<proteinExistence type="predicted"/>
<dbReference type="Pfam" id="PF10633">
    <property type="entry name" value="NPCBM_assoc"/>
    <property type="match status" value="2"/>
</dbReference>
<feature type="domain" description="Alpha-galactosidase NEW3" evidence="1">
    <location>
        <begin position="1010"/>
        <end position="1085"/>
    </location>
</feature>
<evidence type="ECO:0000313" key="4">
    <source>
        <dbReference type="Proteomes" id="UP000593758"/>
    </source>
</evidence>
<feature type="domain" description="Golvesin/Xly CBD-like" evidence="2">
    <location>
        <begin position="1215"/>
        <end position="1320"/>
    </location>
</feature>
<dbReference type="EMBL" id="CP063169">
    <property type="protein sequence ID" value="QOR71541.1"/>
    <property type="molecule type" value="Genomic_DNA"/>
</dbReference>
<dbReference type="InterPro" id="IPR033803">
    <property type="entry name" value="CBD-like_Golvesin-Xly"/>
</dbReference>
<name>A0A7M1SVQ0_9MICO</name>
<dbReference type="GO" id="GO:0005975">
    <property type="term" value="P:carbohydrate metabolic process"/>
    <property type="evidence" value="ECO:0007669"/>
    <property type="project" value="UniProtKB-ARBA"/>
</dbReference>
<sequence>MTSTTDRSPDHTGPNRRQMIGLLITAGALPAIADVAFAPSARADVGALDQLDLDAPLRDLDKPGLHFERLESIAGADHRITFYRATWDGPDGTRPGAIVRDIDVRSESGWITASGESQRFDDQWVVVAGEPELLAGGNYYPAGSSHWLAMESFQLLDETTAELTACVQDVLELTVRWTITSTGPEAQWSLHVLQDAAYVVGYQASPLHAEDEVTEVLCGSRQHARAIGPATALKAWELFAPMALLESARENVPVTTGVHIPADVLEFEHGRFLGEHDQPFAMSLRNESEAVQTIAYAPPGGDRSILNAGDRIGYAFGIVAQAGSLYDTQVAVSRSEYGFDRYRKNVYDTSLTDTVHNIMDLIAIEPDGDDSVDFVPSVSGWWNRGKGFANIEGDQQVRTSTASVVLSANLLASRPEEAEDFWNRRARPLLEHIISRRDIGHTPKAGYGYYSPLCGWVGDANTIVPLWELLRGQSAGVHAIALETVRRKYPFQGRTPMNIPISAYLLTRDEAWLAQAVEVGKWYARRNIETPYTEYAGTRSFGYSYVKAWLELFVIYELTGDTELLDAAHREAKRFMGLFEIRPVPDTSITSPVGEAIDDMYYKWVDSPGLPDYPREVPITEENVEAWMASTTGLTFEQLSTFLINPGGGFTLNPIWAPFLLRLAETVGDDFIRDMAHNMVVGRFTNYPGYYNRQFITAPMRPEYPIEGPPGTSCIYFHHAPAQLGLALDYLLSEHQTRSGGQIQFPSAFECTFVYFRLRTYGHKPGTFYGDENVWPYLPKGIVDVDDAQLNWLTAVSDEAFYLSLTNESDRNQGGRVTFDPELTGIDPNRHYEVEVTHDNGRPRPGRIVRGRLNVRVSAHGITAIKVPGAGRLQPWHQEAQTPDRSGVSYHFDDFDGGGGSTRDRVRAISLPRPDRSGYDVYIQSSASDGSDVQLEYRVDDGDWTAVPEKVYPYEWTVPVHSLTSSFSYRATVDGDARPERHLHLPATVTGELPAGQNVGGDLLLRPSTTPGDPFTVTARVRNTTADVIENVEVLVYARTGWAVEPIQPAPSEIGPGDVVDATFHVRPPANATSGEYAVTGRVRWNGDGDQVLTPGSITVFPPIDMIACDISEANLLGPGASTTVQLTLMNRGPLELTGTTTLGLPTGWTAEPAEQEWAIDGRTLEEFTFTVTASGAEPGSGGTVTVFPGADLEPVNIAVAVGNPNDVIIGPDDPGYRESGNWLTSSLDGPDGTSSRYSPEGLYGGQITWSPTIATPGQYTVSVWYPSNSQTSEDVLFEVVTPDGVHEHHVNQQEDATQWRSLGVYSLAPEQPASVVMTAISGLYTRAHSARFTLAGEAGPPQVHVTSAPVHDDASSSASVTATITAVDAPLADAPVTVALPDGWTAEPAEISVDAELGQSVDVEFTVTPPAGATIDALYEGAVNVSGGTDPFTAEIGSADSARTVWDNHSDNYAEVGTWYSSSLPGHDGRRSRWAHGSADDRTGTWTAAVGETGRYLVSVWYGTDGNTTRGATYEITLADGSTTRVQVDQQWRANTWRPLGFFDLDPATALVRLRCTQAGHHRLNGVQLSRVES</sequence>
<gene>
    <name evidence="3" type="ORF">IM660_04420</name>
</gene>
<accession>A0A7M1SVQ0</accession>
<dbReference type="InterPro" id="IPR013783">
    <property type="entry name" value="Ig-like_fold"/>
</dbReference>
<protein>
    <recommendedName>
        <fullName evidence="5">NPCBM-associated, NEW3 domain of alpha-galactosidase</fullName>
    </recommendedName>
</protein>
<organism evidence="3 4">
    <name type="scientific">Ruania alkalisoli</name>
    <dbReference type="NCBI Taxonomy" id="2779775"/>
    <lineage>
        <taxon>Bacteria</taxon>
        <taxon>Bacillati</taxon>
        <taxon>Actinomycetota</taxon>
        <taxon>Actinomycetes</taxon>
        <taxon>Micrococcales</taxon>
        <taxon>Ruaniaceae</taxon>
        <taxon>Ruania</taxon>
    </lineage>
</organism>
<evidence type="ECO:0008006" key="5">
    <source>
        <dbReference type="Google" id="ProtNLM"/>
    </source>
</evidence>